<feature type="transmembrane region" description="Helical" evidence="1">
    <location>
        <begin position="119"/>
        <end position="150"/>
    </location>
</feature>
<dbReference type="OrthoDB" id="72269at2759"/>
<dbReference type="EMBL" id="PQXM01000166">
    <property type="protein sequence ID" value="TGO76241.1"/>
    <property type="molecule type" value="Genomic_DNA"/>
</dbReference>
<accession>A0A4Z1JR28</accession>
<feature type="transmembrane region" description="Helical" evidence="1">
    <location>
        <begin position="170"/>
        <end position="190"/>
    </location>
</feature>
<feature type="transmembrane region" description="Helical" evidence="1">
    <location>
        <begin position="7"/>
        <end position="26"/>
    </location>
</feature>
<keyword evidence="1" id="KW-1133">Transmembrane helix</keyword>
<keyword evidence="1" id="KW-0812">Transmembrane</keyword>
<organism evidence="2 3">
    <name type="scientific">Botrytis elliptica</name>
    <dbReference type="NCBI Taxonomy" id="278938"/>
    <lineage>
        <taxon>Eukaryota</taxon>
        <taxon>Fungi</taxon>
        <taxon>Dikarya</taxon>
        <taxon>Ascomycota</taxon>
        <taxon>Pezizomycotina</taxon>
        <taxon>Leotiomycetes</taxon>
        <taxon>Helotiales</taxon>
        <taxon>Sclerotiniaceae</taxon>
        <taxon>Botrytis</taxon>
    </lineage>
</organism>
<sequence>MAPNNIKIIRAIVAVTLLSISVWTAMTMDLEKIVAQQQPFVESGIIEWTSGSVPIIDHFFPIEIFNQIWRGTMATFSPSTLGYDEVASWQMFSFLTDLGPLYTIFLLESFRPANALSPAYFPTIFTFLAQFSGIGIVAPFFLFLCLIFGPGAQDLAKLPPSSRTVRHNDTWTLLPVVLLLHTAELFLMFLATDLTTRHYWTWAWQASPLWIGIAVAVGSSITKDRIAGTRSFASLGSLLAILGAISTAVWLFTITSSPFPIATVFLPRVEVQSDFVLHTRKALQADEVGTFLAAFLWLIFSFYDLHIAGLLDGKWLLYSITLPVATIFAGPGTALIIGWYLKETTLKAN</sequence>
<gene>
    <name evidence="2" type="ORF">BELL_0167g00010</name>
</gene>
<protein>
    <submittedName>
        <fullName evidence="2">Uncharacterized protein</fullName>
    </submittedName>
</protein>
<reference evidence="2 3" key="1">
    <citation type="submission" date="2017-12" db="EMBL/GenBank/DDBJ databases">
        <title>Comparative genomics of Botrytis spp.</title>
        <authorList>
            <person name="Valero-Jimenez C.A."/>
            <person name="Tapia P."/>
            <person name="Veloso J."/>
            <person name="Silva-Moreno E."/>
            <person name="Staats M."/>
            <person name="Valdes J.H."/>
            <person name="Van Kan J.A.L."/>
        </authorList>
    </citation>
    <scope>NUCLEOTIDE SEQUENCE [LARGE SCALE GENOMIC DNA]</scope>
    <source>
        <strain evidence="2 3">Be9601</strain>
    </source>
</reference>
<evidence type="ECO:0000313" key="2">
    <source>
        <dbReference type="EMBL" id="TGO76241.1"/>
    </source>
</evidence>
<dbReference type="AlphaFoldDB" id="A0A4Z1JR28"/>
<feature type="transmembrane region" description="Helical" evidence="1">
    <location>
        <begin position="315"/>
        <end position="341"/>
    </location>
</feature>
<dbReference type="Proteomes" id="UP000297229">
    <property type="component" value="Unassembled WGS sequence"/>
</dbReference>
<feature type="transmembrane region" description="Helical" evidence="1">
    <location>
        <begin position="202"/>
        <end position="221"/>
    </location>
</feature>
<name>A0A4Z1JR28_9HELO</name>
<keyword evidence="3" id="KW-1185">Reference proteome</keyword>
<evidence type="ECO:0000256" key="1">
    <source>
        <dbReference type="SAM" id="Phobius"/>
    </source>
</evidence>
<keyword evidence="1" id="KW-0472">Membrane</keyword>
<comment type="caution">
    <text evidence="2">The sequence shown here is derived from an EMBL/GenBank/DDBJ whole genome shotgun (WGS) entry which is preliminary data.</text>
</comment>
<feature type="transmembrane region" description="Helical" evidence="1">
    <location>
        <begin position="288"/>
        <end position="309"/>
    </location>
</feature>
<dbReference type="STRING" id="278938.A0A4Z1JR28"/>
<proteinExistence type="predicted"/>
<feature type="transmembrane region" description="Helical" evidence="1">
    <location>
        <begin position="233"/>
        <end position="252"/>
    </location>
</feature>
<evidence type="ECO:0000313" key="3">
    <source>
        <dbReference type="Proteomes" id="UP000297229"/>
    </source>
</evidence>